<dbReference type="OrthoDB" id="20681at2759"/>
<dbReference type="Proteomes" id="UP000054007">
    <property type="component" value="Unassembled WGS sequence"/>
</dbReference>
<gene>
    <name evidence="5" type="ORF">CYLTODRAFT_485056</name>
</gene>
<dbReference type="GO" id="GO:0032981">
    <property type="term" value="P:mitochondrial respiratory chain complex I assembly"/>
    <property type="evidence" value="ECO:0007669"/>
    <property type="project" value="InterPro"/>
</dbReference>
<dbReference type="CDD" id="cd05125">
    <property type="entry name" value="Mth938_2P1-like"/>
    <property type="match status" value="1"/>
</dbReference>
<dbReference type="Gene3D" id="3.40.1230.10">
    <property type="entry name" value="MTH938-like"/>
    <property type="match status" value="1"/>
</dbReference>
<dbReference type="SUPFAM" id="SSF64076">
    <property type="entry name" value="MTH938-like"/>
    <property type="match status" value="1"/>
</dbReference>
<name>A0A0D7BWA3_9AGAR</name>
<accession>A0A0D7BWA3</accession>
<dbReference type="PANTHER" id="PTHR21192">
    <property type="entry name" value="NUCLEAR PROTEIN E3-3"/>
    <property type="match status" value="1"/>
</dbReference>
<dbReference type="PANTHER" id="PTHR21192:SF2">
    <property type="entry name" value="NADH DEHYDROGENASE [UBIQUINONE] 1 ALPHA SUBCOMPLEX ASSEMBLY FACTOR 3"/>
    <property type="match status" value="1"/>
</dbReference>
<dbReference type="GO" id="GO:0005743">
    <property type="term" value="C:mitochondrial inner membrane"/>
    <property type="evidence" value="ECO:0007669"/>
    <property type="project" value="TreeGrafter"/>
</dbReference>
<organism evidence="5 6">
    <name type="scientific">Cylindrobasidium torrendii FP15055 ss-10</name>
    <dbReference type="NCBI Taxonomy" id="1314674"/>
    <lineage>
        <taxon>Eukaryota</taxon>
        <taxon>Fungi</taxon>
        <taxon>Dikarya</taxon>
        <taxon>Basidiomycota</taxon>
        <taxon>Agaricomycotina</taxon>
        <taxon>Agaricomycetes</taxon>
        <taxon>Agaricomycetidae</taxon>
        <taxon>Agaricales</taxon>
        <taxon>Marasmiineae</taxon>
        <taxon>Physalacriaceae</taxon>
        <taxon>Cylindrobasidium</taxon>
    </lineage>
</organism>
<dbReference type="Pfam" id="PF04430">
    <property type="entry name" value="DUF498"/>
    <property type="match status" value="1"/>
</dbReference>
<sequence>MNSLRHALRQCSRTRQIHTSARWNGQHGLFNIISNENPPPVQVRAITPNGIELHDGLVMTGPCVFLEGEVFLWDTPSKLWEGWTKDHFRIFDVVTPKPEILLLGTGTSLSQPPPDIRKYINGLGIQVDAMDTRNACSYYNLLAEEGRHVAAALIPLSPKPWTKTFLGQ</sequence>
<keyword evidence="3" id="KW-0496">Mitochondrion</keyword>
<evidence type="ECO:0000256" key="1">
    <source>
        <dbReference type="ARBA" id="ARBA00004173"/>
    </source>
</evidence>
<dbReference type="InterPro" id="IPR036748">
    <property type="entry name" value="MTH938-like_sf"/>
</dbReference>
<evidence type="ECO:0000256" key="4">
    <source>
        <dbReference type="ARBA" id="ARBA00049984"/>
    </source>
</evidence>
<keyword evidence="6" id="KW-1185">Reference proteome</keyword>
<evidence type="ECO:0000256" key="3">
    <source>
        <dbReference type="ARBA" id="ARBA00023128"/>
    </source>
</evidence>
<dbReference type="EMBL" id="KN880433">
    <property type="protein sequence ID" value="KIY73916.1"/>
    <property type="molecule type" value="Genomic_DNA"/>
</dbReference>
<dbReference type="InterPro" id="IPR007523">
    <property type="entry name" value="NDUFAF3/AAMDC"/>
</dbReference>
<dbReference type="AlphaFoldDB" id="A0A0D7BWA3"/>
<dbReference type="STRING" id="1314674.A0A0D7BWA3"/>
<protein>
    <recommendedName>
        <fullName evidence="2">NADH dehydrogenase [ubiquinone] 1 alpha subcomplex assembly factor 3</fullName>
    </recommendedName>
</protein>
<comment type="similarity">
    <text evidence="4">Belongs to the NDUFAF3 family.</text>
</comment>
<dbReference type="InterPro" id="IPR034095">
    <property type="entry name" value="NDUF3"/>
</dbReference>
<reference evidence="5 6" key="1">
    <citation type="journal article" date="2015" name="Fungal Genet. Biol.">
        <title>Evolution of novel wood decay mechanisms in Agaricales revealed by the genome sequences of Fistulina hepatica and Cylindrobasidium torrendii.</title>
        <authorList>
            <person name="Floudas D."/>
            <person name="Held B.W."/>
            <person name="Riley R."/>
            <person name="Nagy L.G."/>
            <person name="Koehler G."/>
            <person name="Ransdell A.S."/>
            <person name="Younus H."/>
            <person name="Chow J."/>
            <person name="Chiniquy J."/>
            <person name="Lipzen A."/>
            <person name="Tritt A."/>
            <person name="Sun H."/>
            <person name="Haridas S."/>
            <person name="LaButti K."/>
            <person name="Ohm R.A."/>
            <person name="Kues U."/>
            <person name="Blanchette R.A."/>
            <person name="Grigoriev I.V."/>
            <person name="Minto R.E."/>
            <person name="Hibbett D.S."/>
        </authorList>
    </citation>
    <scope>NUCLEOTIDE SEQUENCE [LARGE SCALE GENOMIC DNA]</scope>
    <source>
        <strain evidence="5 6">FP15055 ss-10</strain>
    </source>
</reference>
<evidence type="ECO:0000256" key="2">
    <source>
        <dbReference type="ARBA" id="ARBA00021776"/>
    </source>
</evidence>
<comment type="subcellular location">
    <subcellularLocation>
        <location evidence="1">Mitochondrion</location>
    </subcellularLocation>
</comment>
<evidence type="ECO:0000313" key="6">
    <source>
        <dbReference type="Proteomes" id="UP000054007"/>
    </source>
</evidence>
<proteinExistence type="inferred from homology"/>
<evidence type="ECO:0000313" key="5">
    <source>
        <dbReference type="EMBL" id="KIY73916.1"/>
    </source>
</evidence>